<evidence type="ECO:0000313" key="1">
    <source>
        <dbReference type="EMBL" id="MFD2909018.1"/>
    </source>
</evidence>
<dbReference type="RefSeq" id="WP_379807135.1">
    <property type="nucleotide sequence ID" value="NZ_JBHUOL010000013.1"/>
</dbReference>
<dbReference type="Proteomes" id="UP001597549">
    <property type="component" value="Unassembled WGS sequence"/>
</dbReference>
<protein>
    <recommendedName>
        <fullName evidence="3">DUF4304 domain-containing protein</fullName>
    </recommendedName>
</protein>
<gene>
    <name evidence="1" type="ORF">ACFSX9_09735</name>
</gene>
<proteinExistence type="predicted"/>
<comment type="caution">
    <text evidence="1">The sequence shown here is derived from an EMBL/GenBank/DDBJ whole genome shotgun (WGS) entry which is preliminary data.</text>
</comment>
<sequence>MQDILNLNKEFANYLEKSTAQMISDLNDILFDKSVTYRLNYSKASIVTYYFEYEWDILDIAFWAVNKSGEVINEILILPTKKDSKIDATGKWNSFLPEKIAKFIYDFENNYEGADIDEVLEKYEEEKHILFENWFCNCWTQTIKETDIKVNAYFSIHDTNYKTNLNNLERRPHL</sequence>
<name>A0ABW5ZA80_9FLAO</name>
<reference evidence="2" key="1">
    <citation type="journal article" date="2019" name="Int. J. Syst. Evol. Microbiol.">
        <title>The Global Catalogue of Microorganisms (GCM) 10K type strain sequencing project: providing services to taxonomists for standard genome sequencing and annotation.</title>
        <authorList>
            <consortium name="The Broad Institute Genomics Platform"/>
            <consortium name="The Broad Institute Genome Sequencing Center for Infectious Disease"/>
            <person name="Wu L."/>
            <person name="Ma J."/>
        </authorList>
    </citation>
    <scope>NUCLEOTIDE SEQUENCE [LARGE SCALE GENOMIC DNA]</scope>
    <source>
        <strain evidence="2">KCTC 52644</strain>
    </source>
</reference>
<accession>A0ABW5ZA80</accession>
<keyword evidence="2" id="KW-1185">Reference proteome</keyword>
<organism evidence="1 2">
    <name type="scientific">Flavobacterium ardleyense</name>
    <dbReference type="NCBI Taxonomy" id="2038737"/>
    <lineage>
        <taxon>Bacteria</taxon>
        <taxon>Pseudomonadati</taxon>
        <taxon>Bacteroidota</taxon>
        <taxon>Flavobacteriia</taxon>
        <taxon>Flavobacteriales</taxon>
        <taxon>Flavobacteriaceae</taxon>
        <taxon>Flavobacterium</taxon>
    </lineage>
</organism>
<evidence type="ECO:0000313" key="2">
    <source>
        <dbReference type="Proteomes" id="UP001597549"/>
    </source>
</evidence>
<dbReference type="EMBL" id="JBHUOL010000013">
    <property type="protein sequence ID" value="MFD2909018.1"/>
    <property type="molecule type" value="Genomic_DNA"/>
</dbReference>
<evidence type="ECO:0008006" key="3">
    <source>
        <dbReference type="Google" id="ProtNLM"/>
    </source>
</evidence>